<reference evidence="2 3" key="4">
    <citation type="journal article" date="2009" name="Appl. Environ. Microbiol.">
        <title>Comparative genome-wide transcriptional profiling of Azorhizobium caulinodans ORS571 grown under free-living and symbiotic conditions.</title>
        <authorList>
            <person name="Tsukada S."/>
            <person name="Aono T."/>
            <person name="Akiba N."/>
            <person name="Lee KB."/>
            <person name="Liu CT."/>
            <person name="Toyazaki H."/>
            <person name="Oyaizu H."/>
        </authorList>
    </citation>
    <scope>NUCLEOTIDE SEQUENCE [LARGE SCALE GENOMIC DNA]</scope>
    <source>
        <strain evidence="3">ATCC 43989 / DSM 5975 / JCM 20966 / LMG 6465 / NBRC 14845 / NCIMB 13405 / ORS 571</strain>
    </source>
</reference>
<dbReference type="Proteomes" id="UP000000270">
    <property type="component" value="Chromosome"/>
</dbReference>
<gene>
    <name evidence="2" type="ordered locus">AZC_4183</name>
</gene>
<protein>
    <submittedName>
        <fullName evidence="2">Uncharacterized protein</fullName>
    </submittedName>
</protein>
<accession>A8HSH3</accession>
<dbReference type="HOGENOM" id="CLU_1999210_0_0_5"/>
<sequence length="124" mass="14036">MDTRNKVRGAAFHYNCMVKEVAMTASRSTERDGQSQTGAATRDQVASAPRGIPHGYDQSEFAPEQADRDFGRVRRSREADEERRHLRLADAAIGGRTRHVEQGEEKWDTDDELRVDGASRLYKD</sequence>
<feature type="region of interest" description="Disordered" evidence="1">
    <location>
        <begin position="24"/>
        <end position="83"/>
    </location>
</feature>
<dbReference type="AlphaFoldDB" id="A8HSH3"/>
<evidence type="ECO:0000313" key="2">
    <source>
        <dbReference type="EMBL" id="BAF90181.1"/>
    </source>
</evidence>
<dbReference type="STRING" id="438753.AZC_4183"/>
<feature type="region of interest" description="Disordered" evidence="1">
    <location>
        <begin position="95"/>
        <end position="124"/>
    </location>
</feature>
<organism evidence="2 3">
    <name type="scientific">Azorhizobium caulinodans (strain ATCC 43989 / DSM 5975 / JCM 20966 / LMG 6465 / NBRC 14845 / NCIMB 13405 / ORS 571)</name>
    <dbReference type="NCBI Taxonomy" id="438753"/>
    <lineage>
        <taxon>Bacteria</taxon>
        <taxon>Pseudomonadati</taxon>
        <taxon>Pseudomonadota</taxon>
        <taxon>Alphaproteobacteria</taxon>
        <taxon>Hyphomicrobiales</taxon>
        <taxon>Xanthobacteraceae</taxon>
        <taxon>Azorhizobium</taxon>
    </lineage>
</organism>
<reference evidence="2 3" key="5">
    <citation type="journal article" date="2010" name="Appl. Environ. Microbiol.">
        <title>phrR-like gene praR of Azorhizobium caulinodans ORS571 is essential for symbiosis with Sesbania rostrata and is involved in expression of reb genes.</title>
        <authorList>
            <person name="Akiba N."/>
            <person name="Aono T."/>
            <person name="Toyazaki H."/>
            <person name="Sato S."/>
            <person name="Oyaizu H."/>
        </authorList>
    </citation>
    <scope>NUCLEOTIDE SEQUENCE [LARGE SCALE GENOMIC DNA]</scope>
    <source>
        <strain evidence="3">ATCC 43989 / DSM 5975 / JCM 20966 / LMG 6465 / NBRC 14845 / NCIMB 13405 / ORS 571</strain>
    </source>
</reference>
<keyword evidence="3" id="KW-1185">Reference proteome</keyword>
<feature type="compositionally biased region" description="Basic and acidic residues" evidence="1">
    <location>
        <begin position="65"/>
        <end position="83"/>
    </location>
</feature>
<feature type="compositionally biased region" description="Basic and acidic residues" evidence="1">
    <location>
        <begin position="98"/>
        <end position="124"/>
    </location>
</feature>
<dbReference type="KEGG" id="azc:AZC_4183"/>
<reference evidence="2 3" key="1">
    <citation type="journal article" date="2007" name="Appl. Environ. Microbiol.">
        <title>Rhizobial factors required for stem nodule maturation and maintenance in Sesbania rostrata-Azorhizobium caulinodans ORS571 symbiosis.</title>
        <authorList>
            <person name="Suzuki S."/>
            <person name="Aono T."/>
            <person name="Lee KB."/>
            <person name="Suzuki T."/>
            <person name="Liu CT."/>
            <person name="Miwa H."/>
            <person name="Wakao S."/>
            <person name="Iki T."/>
            <person name="Oyaizu H."/>
        </authorList>
    </citation>
    <scope>NUCLEOTIDE SEQUENCE [LARGE SCALE GENOMIC DNA]</scope>
    <source>
        <strain evidence="3">ATCC 43989 / DSM 5975 / JCM 20966 / LMG 6465 / NBRC 14845 / NCIMB 13405 / ORS 571</strain>
    </source>
</reference>
<reference evidence="3" key="2">
    <citation type="submission" date="2007-04" db="EMBL/GenBank/DDBJ databases">
        <title>Complete genome sequence of the nitrogen-fixing bacterium Azorhizobium caulinodans ORS571.</title>
        <authorList>
            <person name="Lee K.B."/>
            <person name="Backer P.D."/>
            <person name="Aono T."/>
            <person name="Liu C.T."/>
            <person name="Suzuki S."/>
            <person name="Suzuki T."/>
            <person name="Kaneko T."/>
            <person name="Yamada M."/>
            <person name="Tabata S."/>
            <person name="Kupfer D.M."/>
            <person name="Najar F.Z."/>
            <person name="Wiley G.B."/>
            <person name="Roe B."/>
            <person name="Binnewies T."/>
            <person name="Ussery D."/>
            <person name="Vereecke D."/>
            <person name="Gevers D."/>
            <person name="Holsters M."/>
            <person name="Oyaizu H."/>
        </authorList>
    </citation>
    <scope>NUCLEOTIDE SEQUENCE [LARGE SCALE GENOMIC DNA]</scope>
    <source>
        <strain evidence="3">ATCC 43989 / DSM 5975 / JCM 20966 / LMG 6465 / NBRC 14845 / NCIMB 13405 / ORS 571</strain>
    </source>
</reference>
<reference evidence="2 3" key="6">
    <citation type="journal article" date="2011" name="Appl. Environ. Microbiol.">
        <title>Involvement of the azorhizobial chromosome partition gene (parA) in the onset of bacteroid differentiation during Sesbania rostrata stem nodule development.</title>
        <authorList>
            <person name="Liu CT."/>
            <person name="Lee KB."/>
            <person name="Wang YS."/>
            <person name="Peng MH."/>
            <person name="Lee KT."/>
            <person name="Suzuki S."/>
            <person name="Suzuki T."/>
            <person name="Oyaizu H."/>
        </authorList>
    </citation>
    <scope>NUCLEOTIDE SEQUENCE [LARGE SCALE GENOMIC DNA]</scope>
    <source>
        <strain evidence="3">ATCC 43989 / DSM 5975 / JCM 20966 / LMG 6465 / NBRC 14845 / NCIMB 13405 / ORS 571</strain>
    </source>
</reference>
<evidence type="ECO:0000256" key="1">
    <source>
        <dbReference type="SAM" id="MobiDB-lite"/>
    </source>
</evidence>
<dbReference type="EMBL" id="AP009384">
    <property type="protein sequence ID" value="BAF90181.1"/>
    <property type="molecule type" value="Genomic_DNA"/>
</dbReference>
<reference evidence="2 3" key="3">
    <citation type="journal article" date="2008" name="BMC Genomics">
        <title>The genome of the versatile nitrogen fixer Azorhizobium caulinodans ORS571.</title>
        <authorList>
            <person name="Lee KB."/>
            <person name="Backer P.D."/>
            <person name="Aono T."/>
            <person name="Liu CT."/>
            <person name="Suzuki S."/>
            <person name="Suzuki T."/>
            <person name="Kaneko T."/>
            <person name="Yamada M."/>
            <person name="Tabata S."/>
            <person name="Kupfer D.M."/>
            <person name="Najar F.Z."/>
            <person name="Wiley G.B."/>
            <person name="Roe B."/>
            <person name="Binnewies T.T."/>
            <person name="Ussery D.W."/>
            <person name="D'Haeze W."/>
            <person name="Herder J.D."/>
            <person name="Gevers D."/>
            <person name="Vereecke D."/>
            <person name="Holsters M."/>
            <person name="Oyaizu H."/>
        </authorList>
    </citation>
    <scope>NUCLEOTIDE SEQUENCE [LARGE SCALE GENOMIC DNA]</scope>
    <source>
        <strain evidence="3">ATCC 43989 / DSM 5975 / JCM 20966 / LMG 6465 / NBRC 14845 / NCIMB 13405 / ORS 571</strain>
    </source>
</reference>
<name>A8HSH3_AZOC5</name>
<evidence type="ECO:0000313" key="3">
    <source>
        <dbReference type="Proteomes" id="UP000000270"/>
    </source>
</evidence>
<proteinExistence type="predicted"/>